<comment type="caution">
    <text evidence="6">The sequence shown here is derived from an EMBL/GenBank/DDBJ whole genome shotgun (WGS) entry which is preliminary data.</text>
</comment>
<feature type="region of interest" description="Disordered" evidence="3">
    <location>
        <begin position="1"/>
        <end position="35"/>
    </location>
</feature>
<evidence type="ECO:0000313" key="7">
    <source>
        <dbReference type="Proteomes" id="UP000567179"/>
    </source>
</evidence>
<feature type="transmembrane region" description="Helical" evidence="4">
    <location>
        <begin position="133"/>
        <end position="152"/>
    </location>
</feature>
<dbReference type="InterPro" id="IPR020846">
    <property type="entry name" value="MFS_dom"/>
</dbReference>
<keyword evidence="7" id="KW-1185">Reference proteome</keyword>
<protein>
    <recommendedName>
        <fullName evidence="5">Major facilitator superfamily (MFS) profile domain-containing protein</fullName>
    </recommendedName>
</protein>
<accession>A0A8H5ASA9</accession>
<feature type="transmembrane region" description="Helical" evidence="4">
    <location>
        <begin position="164"/>
        <end position="184"/>
    </location>
</feature>
<evidence type="ECO:0000256" key="2">
    <source>
        <dbReference type="ARBA" id="ARBA00006727"/>
    </source>
</evidence>
<feature type="transmembrane region" description="Helical" evidence="4">
    <location>
        <begin position="404"/>
        <end position="426"/>
    </location>
</feature>
<evidence type="ECO:0000313" key="6">
    <source>
        <dbReference type="EMBL" id="KAF5309994.1"/>
    </source>
</evidence>
<feature type="transmembrane region" description="Helical" evidence="4">
    <location>
        <begin position="371"/>
        <end position="392"/>
    </location>
</feature>
<evidence type="ECO:0000256" key="3">
    <source>
        <dbReference type="SAM" id="MobiDB-lite"/>
    </source>
</evidence>
<comment type="similarity">
    <text evidence="2">Belongs to the major facilitator superfamily. Monocarboxylate porter (TC 2.A.1.13) family.</text>
</comment>
<feature type="transmembrane region" description="Helical" evidence="4">
    <location>
        <begin position="311"/>
        <end position="330"/>
    </location>
</feature>
<evidence type="ECO:0000256" key="4">
    <source>
        <dbReference type="SAM" id="Phobius"/>
    </source>
</evidence>
<dbReference type="InterPro" id="IPR011701">
    <property type="entry name" value="MFS"/>
</dbReference>
<dbReference type="PROSITE" id="PS50850">
    <property type="entry name" value="MFS"/>
    <property type="match status" value="1"/>
</dbReference>
<dbReference type="PANTHER" id="PTHR11360:SF234">
    <property type="entry name" value="MFS-TYPE TRANSPORTER DBAD-RELATED"/>
    <property type="match status" value="1"/>
</dbReference>
<keyword evidence="4" id="KW-0812">Transmembrane</keyword>
<keyword evidence="4" id="KW-0472">Membrane</keyword>
<dbReference type="AlphaFoldDB" id="A0A8H5ASA9"/>
<dbReference type="PANTHER" id="PTHR11360">
    <property type="entry name" value="MONOCARBOXYLATE TRANSPORTER"/>
    <property type="match status" value="1"/>
</dbReference>
<keyword evidence="4" id="KW-1133">Transmembrane helix</keyword>
<feature type="transmembrane region" description="Helical" evidence="4">
    <location>
        <begin position="228"/>
        <end position="248"/>
    </location>
</feature>
<feature type="transmembrane region" description="Helical" evidence="4">
    <location>
        <begin position="277"/>
        <end position="299"/>
    </location>
</feature>
<dbReference type="Gene3D" id="1.20.1250.20">
    <property type="entry name" value="MFS general substrate transporter like domains"/>
    <property type="match status" value="2"/>
</dbReference>
<dbReference type="EMBL" id="JAACJJ010000058">
    <property type="protein sequence ID" value="KAF5309994.1"/>
    <property type="molecule type" value="Genomic_DNA"/>
</dbReference>
<dbReference type="InterPro" id="IPR036259">
    <property type="entry name" value="MFS_trans_sf"/>
</dbReference>
<dbReference type="Proteomes" id="UP000567179">
    <property type="component" value="Unassembled WGS sequence"/>
</dbReference>
<gene>
    <name evidence="6" type="ORF">D9619_010400</name>
</gene>
<feature type="transmembrane region" description="Helical" evidence="4">
    <location>
        <begin position="107"/>
        <end position="126"/>
    </location>
</feature>
<dbReference type="OrthoDB" id="6499973at2759"/>
<feature type="transmembrane region" description="Helical" evidence="4">
    <location>
        <begin position="342"/>
        <end position="365"/>
    </location>
</feature>
<organism evidence="6 7">
    <name type="scientific">Psilocybe cf. subviscida</name>
    <dbReference type="NCBI Taxonomy" id="2480587"/>
    <lineage>
        <taxon>Eukaryota</taxon>
        <taxon>Fungi</taxon>
        <taxon>Dikarya</taxon>
        <taxon>Basidiomycota</taxon>
        <taxon>Agaricomycotina</taxon>
        <taxon>Agaricomycetes</taxon>
        <taxon>Agaricomycetidae</taxon>
        <taxon>Agaricales</taxon>
        <taxon>Agaricineae</taxon>
        <taxon>Strophariaceae</taxon>
        <taxon>Psilocybe</taxon>
    </lineage>
</organism>
<feature type="compositionally biased region" description="Low complexity" evidence="3">
    <location>
        <begin position="11"/>
        <end position="29"/>
    </location>
</feature>
<evidence type="ECO:0000259" key="5">
    <source>
        <dbReference type="PROSITE" id="PS50850"/>
    </source>
</evidence>
<dbReference type="InterPro" id="IPR050327">
    <property type="entry name" value="Proton-linked_MCT"/>
</dbReference>
<feature type="domain" description="Major facilitator superfamily (MFS) profile" evidence="5">
    <location>
        <begin position="276"/>
        <end position="466"/>
    </location>
</feature>
<comment type="subcellular location">
    <subcellularLocation>
        <location evidence="1">Membrane</location>
        <topology evidence="1">Multi-pass membrane protein</topology>
    </subcellularLocation>
</comment>
<dbReference type="SUPFAM" id="SSF103473">
    <property type="entry name" value="MFS general substrate transporter"/>
    <property type="match status" value="1"/>
</dbReference>
<feature type="transmembrane region" description="Helical" evidence="4">
    <location>
        <begin position="66"/>
        <end position="87"/>
    </location>
</feature>
<feature type="transmembrane region" description="Helical" evidence="4">
    <location>
        <begin position="432"/>
        <end position="453"/>
    </location>
</feature>
<feature type="transmembrane region" description="Helical" evidence="4">
    <location>
        <begin position="196"/>
        <end position="216"/>
    </location>
</feature>
<evidence type="ECO:0000256" key="1">
    <source>
        <dbReference type="ARBA" id="ARBA00004141"/>
    </source>
</evidence>
<dbReference type="Pfam" id="PF07690">
    <property type="entry name" value="MFS_1"/>
    <property type="match status" value="1"/>
</dbReference>
<sequence>MEGLPALKMVSPTPSSLDSSSTASSRSSPAELVPSKEGALVTVQMDAEANPPPVAPPDFPEGGLRAWLTVFGGTMITFCTFGVVQSFGVYQDYYSQHTLSEHTPSQISLIGSLQVFFVFAIGLPAGRLFDAGYFHHCLLSGGALYMFSIFMLSLAKPHQYYQHILSQGVGMGLGMGLMFIPALTVSSHYFRIKRSLAMGIVIAGSSLGGVVYPVLLNNIFQRTSGFQWGVRSVAFMDLGFLIIANSIMRTRLPPKQKKADNSEPTASMRTVLKDIPFLVYTLGSFFIFWGVFVPFFYLQLYSSLHGVDAKFTKYCITVMNAASIFGRTLPNFVADHHGPLNVLIPSGLISAGLIFAMFGATSVAGVATFGVFYGFFSGGMVSLVAPAVGSFVTNRDLSDLGIRIGIVSFTLSFALLTGNPIAGALLTTHHIWNRPIIFGAVSVFLGAVCYMLIWRSVSKRRNSTKI</sequence>
<proteinExistence type="inferred from homology"/>
<name>A0A8H5ASA9_9AGAR</name>
<reference evidence="6 7" key="1">
    <citation type="journal article" date="2020" name="ISME J.">
        <title>Uncovering the hidden diversity of litter-decomposition mechanisms in mushroom-forming fungi.</title>
        <authorList>
            <person name="Floudas D."/>
            <person name="Bentzer J."/>
            <person name="Ahren D."/>
            <person name="Johansson T."/>
            <person name="Persson P."/>
            <person name="Tunlid A."/>
        </authorList>
    </citation>
    <scope>NUCLEOTIDE SEQUENCE [LARGE SCALE GENOMIC DNA]</scope>
    <source>
        <strain evidence="6 7">CBS 101986</strain>
    </source>
</reference>
<dbReference type="GO" id="GO:0022857">
    <property type="term" value="F:transmembrane transporter activity"/>
    <property type="evidence" value="ECO:0007669"/>
    <property type="project" value="InterPro"/>
</dbReference>
<dbReference type="GO" id="GO:0016020">
    <property type="term" value="C:membrane"/>
    <property type="evidence" value="ECO:0007669"/>
    <property type="project" value="UniProtKB-SubCell"/>
</dbReference>